<dbReference type="Gene3D" id="3.20.20.80">
    <property type="entry name" value="Glycosidases"/>
    <property type="match status" value="1"/>
</dbReference>
<dbReference type="Pfam" id="PF01368">
    <property type="entry name" value="DHH"/>
    <property type="match status" value="1"/>
</dbReference>
<dbReference type="InterPro" id="IPR001667">
    <property type="entry name" value="DDH_dom"/>
</dbReference>
<organism evidence="4 5">
    <name type="scientific">Cochliobolus heterostrophus (strain C4 / ATCC 48331 / race T)</name>
    <name type="common">Southern corn leaf blight fungus</name>
    <name type="synonym">Bipolaris maydis</name>
    <dbReference type="NCBI Taxonomy" id="665024"/>
    <lineage>
        <taxon>Eukaryota</taxon>
        <taxon>Fungi</taxon>
        <taxon>Dikarya</taxon>
        <taxon>Ascomycota</taxon>
        <taxon>Pezizomycotina</taxon>
        <taxon>Dothideomycetes</taxon>
        <taxon>Pleosporomycetidae</taxon>
        <taxon>Pleosporales</taxon>
        <taxon>Pleosporineae</taxon>
        <taxon>Pleosporaceae</taxon>
        <taxon>Bipolaris</taxon>
    </lineage>
</organism>
<dbReference type="AlphaFoldDB" id="N4XNS7"/>
<dbReference type="HOGENOM" id="CLU_274528_0_0_1"/>
<sequence>MAYLLGWKDILRPIRDGYRHLFPAPDTGPTPEERRKQRDLDRLKGFAYFDTFDQLEAWTEDDCDSFQRANTPRIRTEDTSANDDLDKADVLLIHDYSGNYHDYESVQATGIDMELYSCEYLQFVDVFIYFSHKLVCVPPPTWTNTLHRNGVEVLGTLLVEPQTEGSERLLQHTRDGQNMDFPLAKTLARIAVHYGFDGWLVNIEKRFPNDVWDPKVLEAFLCQLRAEMSGTMRLIWYDALTVSNKISYQNALSMSNINFASACGSILTNYCWKDADAENSLQLALSSKISPRNIFFGIDVWAQNKSSFTHPRVTYPEYGGGGTNTGVAVAKLAGLGLSAGIFAPAWSFEHFPGKGRAAERTVWQGIPLPCDMDCSCGDCLSRHQPNEAFAILKNAKERVAGSEKFFYTDFTRAFATHDDTSNDLFDGCSAHAQLGSQSILPRPTIFGDGHQAVELWHRLDSSSGTSCLVIEARQNQLESDHTTEFWLPLFRFDMPADASLQTEIFSDNASLPTGHSTVNFYIRTTDSVHFATIARGKGIQRTVCSPESLVPGTRIQELGVHLKGPISTALGKTLQLLNITSVRIIPISTFQTSSSFSIDQIQLEKRGEGDCGRVQLVWSYKDYGRTDCEDNGIPCSKTTGPFSHFVIYTDRRMLGKAYALGHVLKEQFVEKNAGSTVEFELVGRLARLSHELPRVCHQLHPSAFVFTVSQARRLHASTFTMSPSKRIHETETSSPKSKRSKVEIPAYHLAQSRQDESGEIVWPARREQIERARTIIKECAIAQKPTVIIPDKDADGLSSGAILYHTLTTLGLSSDLISVYFPPKGSNVHDESTKEVLTAKSPVFIFVLDQGSRKSPPLIDSLHTCLVIDHHFADEGGFPEGAEYVTAHDCPPVATSALLTYNVCLPLHADLNDKISWLAALGTHGDLGGTIKWEPPFPDMKATFKQYTKKAINDAVALVNAPRRSAAYNVEDAWAAVLSAESPGSIVKDEKLRNASLEVRRETERCTHTPPTFSADATIALLSISSAAQIHPVIATRWSGTLKSNKLEIVMCANEGYLPDRVNFSCRVAKCARAREGEEKIDIIKKLEGIVAGDKDLRARLGESFARGHKEASGGIVGKQEWEEFKKLMGVGERTKKTESATRKKKPTQKNTLANYFGKSAKA</sequence>
<accession>N4XNS7</accession>
<dbReference type="InterPro" id="IPR005201">
    <property type="entry name" value="TIM_ENGase"/>
</dbReference>
<feature type="region of interest" description="Disordered" evidence="1">
    <location>
        <begin position="1133"/>
        <end position="1163"/>
    </location>
</feature>
<dbReference type="OrthoDB" id="284473at2759"/>
<dbReference type="InterPro" id="IPR032979">
    <property type="entry name" value="ENGase"/>
</dbReference>
<reference evidence="4 5" key="1">
    <citation type="journal article" date="2012" name="PLoS Pathog.">
        <title>Diverse lifestyles and strategies of plant pathogenesis encoded in the genomes of eighteen Dothideomycetes fungi.</title>
        <authorList>
            <person name="Ohm R.A."/>
            <person name="Feau N."/>
            <person name="Henrissat B."/>
            <person name="Schoch C.L."/>
            <person name="Horwitz B.A."/>
            <person name="Barry K.W."/>
            <person name="Condon B.J."/>
            <person name="Copeland A.C."/>
            <person name="Dhillon B."/>
            <person name="Glaser F."/>
            <person name="Hesse C.N."/>
            <person name="Kosti I."/>
            <person name="LaButti K."/>
            <person name="Lindquist E.A."/>
            <person name="Lucas S."/>
            <person name="Salamov A.A."/>
            <person name="Bradshaw R.E."/>
            <person name="Ciuffetti L."/>
            <person name="Hamelin R.C."/>
            <person name="Kema G.H.J."/>
            <person name="Lawrence C."/>
            <person name="Scott J.A."/>
            <person name="Spatafora J.W."/>
            <person name="Turgeon B.G."/>
            <person name="de Wit P.J.G.M."/>
            <person name="Zhong S."/>
            <person name="Goodwin S.B."/>
            <person name="Grigoriev I.V."/>
        </authorList>
    </citation>
    <scope>NUCLEOTIDE SEQUENCE [LARGE SCALE GENOMIC DNA]</scope>
    <source>
        <strain evidence="5">C4 / ATCC 48331 / race T</strain>
    </source>
</reference>
<evidence type="ECO:0000313" key="4">
    <source>
        <dbReference type="EMBL" id="ENI06782.1"/>
    </source>
</evidence>
<dbReference type="Pfam" id="PF03644">
    <property type="entry name" value="Glyco_hydro_85"/>
    <property type="match status" value="1"/>
</dbReference>
<keyword evidence="5" id="KW-1185">Reference proteome</keyword>
<reference evidence="5" key="2">
    <citation type="journal article" date="2013" name="PLoS Genet.">
        <title>Comparative genome structure, secondary metabolite, and effector coding capacity across Cochliobolus pathogens.</title>
        <authorList>
            <person name="Condon B.J."/>
            <person name="Leng Y."/>
            <person name="Wu D."/>
            <person name="Bushley K.E."/>
            <person name="Ohm R.A."/>
            <person name="Otillar R."/>
            <person name="Martin J."/>
            <person name="Schackwitz W."/>
            <person name="Grimwood J."/>
            <person name="MohdZainudin N."/>
            <person name="Xue C."/>
            <person name="Wang R."/>
            <person name="Manning V.A."/>
            <person name="Dhillon B."/>
            <person name="Tu Z.J."/>
            <person name="Steffenson B.J."/>
            <person name="Salamov A."/>
            <person name="Sun H."/>
            <person name="Lowry S."/>
            <person name="LaButti K."/>
            <person name="Han J."/>
            <person name="Copeland A."/>
            <person name="Lindquist E."/>
            <person name="Barry K."/>
            <person name="Schmutz J."/>
            <person name="Baker S.E."/>
            <person name="Ciuffetti L.M."/>
            <person name="Grigoriev I.V."/>
            <person name="Zhong S."/>
            <person name="Turgeon B.G."/>
        </authorList>
    </citation>
    <scope>NUCLEOTIDE SEQUENCE [LARGE SCALE GENOMIC DNA]</scope>
    <source>
        <strain evidence="5">C4 / ATCC 48331 / race T</strain>
    </source>
</reference>
<dbReference type="PANTHER" id="PTHR13246:SF1">
    <property type="entry name" value="CYTOSOLIC ENDO-BETA-N-ACETYLGLUCOSAMINIDASE"/>
    <property type="match status" value="1"/>
</dbReference>
<evidence type="ECO:0000313" key="5">
    <source>
        <dbReference type="Proteomes" id="UP000012338"/>
    </source>
</evidence>
<dbReference type="PANTHER" id="PTHR13246">
    <property type="entry name" value="ENDO BETA N-ACETYLGLUCOSAMINIDASE"/>
    <property type="match status" value="1"/>
</dbReference>
<proteinExistence type="predicted"/>
<dbReference type="SUPFAM" id="SSF64182">
    <property type="entry name" value="DHH phosphoesterases"/>
    <property type="match status" value="1"/>
</dbReference>
<protein>
    <submittedName>
        <fullName evidence="4">Glycoside hydrolase family 85 protein</fullName>
    </submittedName>
</protein>
<feature type="domain" description="DDH" evidence="2">
    <location>
        <begin position="787"/>
        <end position="904"/>
    </location>
</feature>
<name>N4XNS7_COCH4</name>
<gene>
    <name evidence="4" type="ORF">COCC4DRAFT_134650</name>
</gene>
<evidence type="ECO:0000259" key="3">
    <source>
        <dbReference type="Pfam" id="PF03644"/>
    </source>
</evidence>
<keyword evidence="4" id="KW-0378">Hydrolase</keyword>
<feature type="domain" description="Cytosolic endo-beta-N-acetylglucosaminidase TIM barrel" evidence="3">
    <location>
        <begin position="106"/>
        <end position="416"/>
    </location>
</feature>
<feature type="compositionally biased region" description="Basic and acidic residues" evidence="1">
    <location>
        <begin position="1133"/>
        <end position="1142"/>
    </location>
</feature>
<dbReference type="Proteomes" id="UP000012338">
    <property type="component" value="Unassembled WGS sequence"/>
</dbReference>
<evidence type="ECO:0000256" key="1">
    <source>
        <dbReference type="SAM" id="MobiDB-lite"/>
    </source>
</evidence>
<dbReference type="GO" id="GO:0005829">
    <property type="term" value="C:cytosol"/>
    <property type="evidence" value="ECO:0007669"/>
    <property type="project" value="UniProtKB-SubCell"/>
</dbReference>
<evidence type="ECO:0000259" key="2">
    <source>
        <dbReference type="Pfam" id="PF01368"/>
    </source>
</evidence>
<dbReference type="GO" id="GO:0033925">
    <property type="term" value="F:mannosyl-glycoprotein endo-beta-N-acetylglucosaminidase activity"/>
    <property type="evidence" value="ECO:0007669"/>
    <property type="project" value="UniProtKB-EC"/>
</dbReference>
<dbReference type="GeneID" id="25837328"/>
<dbReference type="RefSeq" id="XP_014080691.1">
    <property type="nucleotide sequence ID" value="XM_014225216.1"/>
</dbReference>
<dbReference type="EMBL" id="KB733451">
    <property type="protein sequence ID" value="ENI06782.1"/>
    <property type="molecule type" value="Genomic_DNA"/>
</dbReference>
<dbReference type="InterPro" id="IPR038763">
    <property type="entry name" value="DHH_sf"/>
</dbReference>
<dbReference type="Gene3D" id="3.90.1640.30">
    <property type="match status" value="1"/>
</dbReference>